<organism evidence="2 3">
    <name type="scientific">Acropora cervicornis</name>
    <name type="common">Staghorn coral</name>
    <dbReference type="NCBI Taxonomy" id="6130"/>
    <lineage>
        <taxon>Eukaryota</taxon>
        <taxon>Metazoa</taxon>
        <taxon>Cnidaria</taxon>
        <taxon>Anthozoa</taxon>
        <taxon>Hexacorallia</taxon>
        <taxon>Scleractinia</taxon>
        <taxon>Astrocoeniina</taxon>
        <taxon>Acroporidae</taxon>
        <taxon>Acropora</taxon>
    </lineage>
</organism>
<reference evidence="2" key="1">
    <citation type="journal article" date="2023" name="G3 (Bethesda)">
        <title>Whole genome assembly and annotation of the endangered Caribbean coral Acropora cervicornis.</title>
        <authorList>
            <person name="Selwyn J.D."/>
            <person name="Vollmer S.V."/>
        </authorList>
    </citation>
    <scope>NUCLEOTIDE SEQUENCE</scope>
    <source>
        <strain evidence="2">K2</strain>
    </source>
</reference>
<evidence type="ECO:0000313" key="2">
    <source>
        <dbReference type="EMBL" id="KAK2552716.1"/>
    </source>
</evidence>
<dbReference type="GO" id="GO:0043235">
    <property type="term" value="C:receptor complex"/>
    <property type="evidence" value="ECO:0007669"/>
    <property type="project" value="TreeGrafter"/>
</dbReference>
<dbReference type="SUPFAM" id="SSF56112">
    <property type="entry name" value="Protein kinase-like (PK-like)"/>
    <property type="match status" value="1"/>
</dbReference>
<dbReference type="InterPro" id="IPR050122">
    <property type="entry name" value="RTK"/>
</dbReference>
<protein>
    <submittedName>
        <fullName evidence="2">Tyrosine kinase receptor Cad96Ca</fullName>
    </submittedName>
</protein>
<dbReference type="PANTHER" id="PTHR24416">
    <property type="entry name" value="TYROSINE-PROTEIN KINASE RECEPTOR"/>
    <property type="match status" value="1"/>
</dbReference>
<evidence type="ECO:0000313" key="3">
    <source>
        <dbReference type="Proteomes" id="UP001249851"/>
    </source>
</evidence>
<sequence length="108" mass="13044">MLPWIRWSYGIVLWEVFTIGDSPYPGVKPREVATLLERGYRMPRPNHISEELYAVMSECWLEKPEDRPAFRWICTVMRRLINDHKTYVNLDVYNDEDYVNFDMLDELQ</sequence>
<dbReference type="EMBL" id="JARQWQ010000084">
    <property type="protein sequence ID" value="KAK2552716.1"/>
    <property type="molecule type" value="Genomic_DNA"/>
</dbReference>
<accession>A0AAD9Q129</accession>
<dbReference type="PROSITE" id="PS50011">
    <property type="entry name" value="PROTEIN_KINASE_DOM"/>
    <property type="match status" value="1"/>
</dbReference>
<dbReference type="InterPro" id="IPR001245">
    <property type="entry name" value="Ser-Thr/Tyr_kinase_cat_dom"/>
</dbReference>
<keyword evidence="2" id="KW-0808">Transferase</keyword>
<gene>
    <name evidence="2" type="ORF">P5673_026118</name>
</gene>
<dbReference type="PANTHER" id="PTHR24416:SF611">
    <property type="entry name" value="TYROSINE-PROTEIN KINASE TRANSMEMBRANE RECEPTOR ROR"/>
    <property type="match status" value="1"/>
</dbReference>
<dbReference type="GO" id="GO:0005886">
    <property type="term" value="C:plasma membrane"/>
    <property type="evidence" value="ECO:0007669"/>
    <property type="project" value="TreeGrafter"/>
</dbReference>
<dbReference type="GO" id="GO:0005524">
    <property type="term" value="F:ATP binding"/>
    <property type="evidence" value="ECO:0007669"/>
    <property type="project" value="InterPro"/>
</dbReference>
<name>A0AAD9Q129_ACRCE</name>
<reference evidence="2" key="2">
    <citation type="journal article" date="2023" name="Science">
        <title>Genomic signatures of disease resistance in endangered staghorn corals.</title>
        <authorList>
            <person name="Vollmer S.V."/>
            <person name="Selwyn J.D."/>
            <person name="Despard B.A."/>
            <person name="Roesel C.L."/>
        </authorList>
    </citation>
    <scope>NUCLEOTIDE SEQUENCE</scope>
    <source>
        <strain evidence="2">K2</strain>
    </source>
</reference>
<dbReference type="InterPro" id="IPR000719">
    <property type="entry name" value="Prot_kinase_dom"/>
</dbReference>
<comment type="caution">
    <text evidence="2">The sequence shown here is derived from an EMBL/GenBank/DDBJ whole genome shotgun (WGS) entry which is preliminary data.</text>
</comment>
<dbReference type="Gene3D" id="1.10.510.10">
    <property type="entry name" value="Transferase(Phosphotransferase) domain 1"/>
    <property type="match status" value="1"/>
</dbReference>
<dbReference type="Pfam" id="PF07714">
    <property type="entry name" value="PK_Tyr_Ser-Thr"/>
    <property type="match status" value="1"/>
</dbReference>
<keyword evidence="3" id="KW-1185">Reference proteome</keyword>
<dbReference type="PRINTS" id="PR00109">
    <property type="entry name" value="TYRKINASE"/>
</dbReference>
<evidence type="ECO:0000259" key="1">
    <source>
        <dbReference type="PROSITE" id="PS50011"/>
    </source>
</evidence>
<dbReference type="FunFam" id="1.10.510.10:FF:001346">
    <property type="entry name" value="Uncharacterized protein"/>
    <property type="match status" value="1"/>
</dbReference>
<dbReference type="InterPro" id="IPR011009">
    <property type="entry name" value="Kinase-like_dom_sf"/>
</dbReference>
<feature type="domain" description="Protein kinase" evidence="1">
    <location>
        <begin position="1"/>
        <end position="87"/>
    </location>
</feature>
<keyword evidence="2" id="KW-0675">Receptor</keyword>
<dbReference type="GO" id="GO:0007169">
    <property type="term" value="P:cell surface receptor protein tyrosine kinase signaling pathway"/>
    <property type="evidence" value="ECO:0007669"/>
    <property type="project" value="TreeGrafter"/>
</dbReference>
<dbReference type="GO" id="GO:0004714">
    <property type="term" value="F:transmembrane receptor protein tyrosine kinase activity"/>
    <property type="evidence" value="ECO:0007669"/>
    <property type="project" value="TreeGrafter"/>
</dbReference>
<dbReference type="AlphaFoldDB" id="A0AAD9Q129"/>
<keyword evidence="2" id="KW-0418">Kinase</keyword>
<proteinExistence type="predicted"/>
<dbReference type="Proteomes" id="UP001249851">
    <property type="component" value="Unassembled WGS sequence"/>
</dbReference>